<keyword evidence="2" id="KW-0614">Plasmid</keyword>
<dbReference type="Gene3D" id="2.40.10.220">
    <property type="entry name" value="predicted glycosyltransferase like domains"/>
    <property type="match status" value="1"/>
</dbReference>
<evidence type="ECO:0000259" key="1">
    <source>
        <dbReference type="Pfam" id="PF07238"/>
    </source>
</evidence>
<proteinExistence type="predicted"/>
<dbReference type="EMBL" id="CP045273">
    <property type="protein sequence ID" value="QJX80208.1"/>
    <property type="molecule type" value="Genomic_DNA"/>
</dbReference>
<reference evidence="2 3" key="1">
    <citation type="submission" date="2019-10" db="EMBL/GenBank/DDBJ databases">
        <title>Complete genome sequences for adaption low water activity.</title>
        <authorList>
            <person name="Zhao L."/>
            <person name="Zhong J."/>
        </authorList>
    </citation>
    <scope>NUCLEOTIDE SEQUENCE [LARGE SCALE GENOMIC DNA]</scope>
    <source>
        <strain evidence="2 3">FDU301</strain>
        <plasmid evidence="3">pfdu301a</plasmid>
    </source>
</reference>
<dbReference type="AlphaFoldDB" id="A0A6M6E6I3"/>
<protein>
    <recommendedName>
        <fullName evidence="1">PilZ domain-containing protein</fullName>
    </recommendedName>
</protein>
<dbReference type="Proteomes" id="UP000501076">
    <property type="component" value="Plasmid pFDU301A"/>
</dbReference>
<evidence type="ECO:0000313" key="2">
    <source>
        <dbReference type="EMBL" id="QJX80208.1"/>
    </source>
</evidence>
<evidence type="ECO:0000313" key="3">
    <source>
        <dbReference type="Proteomes" id="UP000501076"/>
    </source>
</evidence>
<feature type="domain" description="PilZ" evidence="1">
    <location>
        <begin position="5"/>
        <end position="103"/>
    </location>
</feature>
<sequence length="113" mass="13316">MVMENKREFFRLELKDEDVTVIHPGGKEAAMIKDISATGLSFEAHYEFAFEWAILLFQVNKVKFERKALFVRRNGLASGKYFYAVRFINFDEEERKKLFQAIMQEQAKKLGNK</sequence>
<accession>A0A6M6E6I3</accession>
<geneLocation type="plasmid" evidence="3">
    <name>pfdu301a</name>
</geneLocation>
<dbReference type="InterPro" id="IPR009875">
    <property type="entry name" value="PilZ_domain"/>
</dbReference>
<gene>
    <name evidence="2" type="ORF">FDZ14_29365</name>
</gene>
<name>A0A6M6E6I3_PRIMG</name>
<dbReference type="Pfam" id="PF07238">
    <property type="entry name" value="PilZ"/>
    <property type="match status" value="1"/>
</dbReference>
<dbReference type="SUPFAM" id="SSF141371">
    <property type="entry name" value="PilZ domain-like"/>
    <property type="match status" value="1"/>
</dbReference>
<organism evidence="2 3">
    <name type="scientific">Priestia megaterium</name>
    <name type="common">Bacillus megaterium</name>
    <dbReference type="NCBI Taxonomy" id="1404"/>
    <lineage>
        <taxon>Bacteria</taxon>
        <taxon>Bacillati</taxon>
        <taxon>Bacillota</taxon>
        <taxon>Bacilli</taxon>
        <taxon>Bacillales</taxon>
        <taxon>Bacillaceae</taxon>
        <taxon>Priestia</taxon>
    </lineage>
</organism>
<dbReference type="GO" id="GO:0035438">
    <property type="term" value="F:cyclic-di-GMP binding"/>
    <property type="evidence" value="ECO:0007669"/>
    <property type="project" value="InterPro"/>
</dbReference>